<dbReference type="InterPro" id="IPR008480">
    <property type="entry name" value="DUF761_pln"/>
</dbReference>
<keyword evidence="3" id="KW-1185">Reference proteome</keyword>
<protein>
    <submittedName>
        <fullName evidence="2">Uncharacterized protein</fullName>
    </submittedName>
</protein>
<proteinExistence type="predicted"/>
<feature type="region of interest" description="Disordered" evidence="1">
    <location>
        <begin position="1"/>
        <end position="29"/>
    </location>
</feature>
<reference evidence="2" key="2">
    <citation type="submission" date="2018-05" db="EMBL/GenBank/DDBJ databases">
        <title>OpunRS2 (Oryza punctata Reference Sequence Version 2).</title>
        <authorList>
            <person name="Zhang J."/>
            <person name="Kudrna D."/>
            <person name="Lee S."/>
            <person name="Talag J."/>
            <person name="Welchert J."/>
            <person name="Wing R.A."/>
        </authorList>
    </citation>
    <scope>NUCLEOTIDE SEQUENCE [LARGE SCALE GENOMIC DNA]</scope>
</reference>
<feature type="region of interest" description="Disordered" evidence="1">
    <location>
        <begin position="62"/>
        <end position="81"/>
    </location>
</feature>
<sequence>MSCFGMANGSSAGWPLSPSPSRSSSSRRRRRSGVKPWRLWWRRCAGVAAVIHSKIRRRAVRWPGGQSGRRRREATASMREREGWCHHRSFAPVYVDELYSHPRTHHVAVHEAQQPNTTAAKTADGRANNASSAATNATNNASATFSAKNAAADAATNASATFAAKNAAADAATNAGARGKGREGGGKKAAAAAATNNGGGKARGGVRSLLMSPLRGGGACGMGEVDVRAEVFIRKFREEMRLQNQKSAEEFHAMLARGL</sequence>
<dbReference type="AlphaFoldDB" id="A0A0E0LQV3"/>
<dbReference type="Proteomes" id="UP000026962">
    <property type="component" value="Chromosome 8"/>
</dbReference>
<feature type="region of interest" description="Disordered" evidence="1">
    <location>
        <begin position="112"/>
        <end position="135"/>
    </location>
</feature>
<evidence type="ECO:0000313" key="3">
    <source>
        <dbReference type="Proteomes" id="UP000026962"/>
    </source>
</evidence>
<reference evidence="2" key="1">
    <citation type="submission" date="2015-04" db="UniProtKB">
        <authorList>
            <consortium name="EnsemblPlants"/>
        </authorList>
    </citation>
    <scope>IDENTIFICATION</scope>
</reference>
<feature type="region of interest" description="Disordered" evidence="1">
    <location>
        <begin position="176"/>
        <end position="202"/>
    </location>
</feature>
<accession>A0A0E0LQV3</accession>
<dbReference type="eggNOG" id="ENOG502SA8F">
    <property type="taxonomic scope" value="Eukaryota"/>
</dbReference>
<dbReference type="Pfam" id="PF05553">
    <property type="entry name" value="DUF761"/>
    <property type="match status" value="1"/>
</dbReference>
<dbReference type="EnsemblPlants" id="OPUNC08G01700.1">
    <property type="protein sequence ID" value="OPUNC08G01700.1"/>
    <property type="gene ID" value="OPUNC08G01700"/>
</dbReference>
<evidence type="ECO:0000313" key="2">
    <source>
        <dbReference type="EnsemblPlants" id="OPUNC08G01700.1"/>
    </source>
</evidence>
<name>A0A0E0LQV3_ORYPU</name>
<organism evidence="2">
    <name type="scientific">Oryza punctata</name>
    <name type="common">Red rice</name>
    <dbReference type="NCBI Taxonomy" id="4537"/>
    <lineage>
        <taxon>Eukaryota</taxon>
        <taxon>Viridiplantae</taxon>
        <taxon>Streptophyta</taxon>
        <taxon>Embryophyta</taxon>
        <taxon>Tracheophyta</taxon>
        <taxon>Spermatophyta</taxon>
        <taxon>Magnoliopsida</taxon>
        <taxon>Liliopsida</taxon>
        <taxon>Poales</taxon>
        <taxon>Poaceae</taxon>
        <taxon>BOP clade</taxon>
        <taxon>Oryzoideae</taxon>
        <taxon>Oryzeae</taxon>
        <taxon>Oryzinae</taxon>
        <taxon>Oryza</taxon>
    </lineage>
</organism>
<dbReference type="OMA" id="SCFGMAS"/>
<dbReference type="Gramene" id="OPUNC08G01700.1">
    <property type="protein sequence ID" value="OPUNC08G01700.1"/>
    <property type="gene ID" value="OPUNC08G01700"/>
</dbReference>
<dbReference type="HOGENOM" id="CLU_1104203_0_0_1"/>
<evidence type="ECO:0000256" key="1">
    <source>
        <dbReference type="SAM" id="MobiDB-lite"/>
    </source>
</evidence>